<accession>A0AAV4MAC5</accession>
<dbReference type="EMBL" id="BPLR01001992">
    <property type="protein sequence ID" value="GIX68712.1"/>
    <property type="molecule type" value="Genomic_DNA"/>
</dbReference>
<name>A0AAV4MAC5_CAEEX</name>
<evidence type="ECO:0000313" key="1">
    <source>
        <dbReference type="EMBL" id="GIX68712.1"/>
    </source>
</evidence>
<keyword evidence="2" id="KW-1185">Reference proteome</keyword>
<proteinExistence type="predicted"/>
<gene>
    <name evidence="1" type="ORF">CEXT_97381</name>
</gene>
<reference evidence="1 2" key="1">
    <citation type="submission" date="2021-06" db="EMBL/GenBank/DDBJ databases">
        <title>Caerostris extrusa draft genome.</title>
        <authorList>
            <person name="Kono N."/>
            <person name="Arakawa K."/>
        </authorList>
    </citation>
    <scope>NUCLEOTIDE SEQUENCE [LARGE SCALE GENOMIC DNA]</scope>
</reference>
<evidence type="ECO:0000313" key="2">
    <source>
        <dbReference type="Proteomes" id="UP001054945"/>
    </source>
</evidence>
<sequence length="75" mass="8210">MLLLHCGAACEIQVQRGSKFGRGGENRTLQNPPAASDWTIVASPASDSSTWRRAKITDSCRVFGYLQSRGIQLPF</sequence>
<organism evidence="1 2">
    <name type="scientific">Caerostris extrusa</name>
    <name type="common">Bark spider</name>
    <name type="synonym">Caerostris bankana</name>
    <dbReference type="NCBI Taxonomy" id="172846"/>
    <lineage>
        <taxon>Eukaryota</taxon>
        <taxon>Metazoa</taxon>
        <taxon>Ecdysozoa</taxon>
        <taxon>Arthropoda</taxon>
        <taxon>Chelicerata</taxon>
        <taxon>Arachnida</taxon>
        <taxon>Araneae</taxon>
        <taxon>Araneomorphae</taxon>
        <taxon>Entelegynae</taxon>
        <taxon>Araneoidea</taxon>
        <taxon>Araneidae</taxon>
        <taxon>Caerostris</taxon>
    </lineage>
</organism>
<dbReference type="AlphaFoldDB" id="A0AAV4MAC5"/>
<dbReference type="Proteomes" id="UP001054945">
    <property type="component" value="Unassembled WGS sequence"/>
</dbReference>
<protein>
    <submittedName>
        <fullName evidence="1">Uncharacterized protein</fullName>
    </submittedName>
</protein>
<comment type="caution">
    <text evidence="1">The sequence shown here is derived from an EMBL/GenBank/DDBJ whole genome shotgun (WGS) entry which is preliminary data.</text>
</comment>